<dbReference type="GO" id="GO:0003677">
    <property type="term" value="F:DNA binding"/>
    <property type="evidence" value="ECO:0007669"/>
    <property type="project" value="UniProtKB-KW"/>
</dbReference>
<dbReference type="GO" id="GO:0000127">
    <property type="term" value="C:transcription factor TFIIIC complex"/>
    <property type="evidence" value="ECO:0000318"/>
    <property type="project" value="GO_Central"/>
</dbReference>
<dbReference type="AGR" id="Xenbase:XB-GENE-5805128"/>
<dbReference type="Ensembl" id="ENSXETT00000121533">
    <property type="protein sequence ID" value="ENSXETP00000116597"/>
    <property type="gene ID" value="ENSXETG00000004697"/>
</dbReference>
<comment type="similarity">
    <text evidence="6">Belongs to the TFIIIC subunit 6 family.</text>
</comment>
<dbReference type="PaxDb" id="8364-ENSXETP00000061563"/>
<dbReference type="GO" id="GO:0006383">
    <property type="term" value="P:transcription by RNA polymerase III"/>
    <property type="evidence" value="ECO:0000318"/>
    <property type="project" value="GO_Central"/>
</dbReference>
<reference evidence="13" key="1">
    <citation type="journal article" date="2010" name="Science">
        <title>The genome of the Western clawed frog Xenopus tropicalis.</title>
        <authorList>
            <person name="Hellsten U."/>
            <person name="Harland R.M."/>
            <person name="Gilchrist M.J."/>
            <person name="Hendrix D."/>
            <person name="Jurka J."/>
            <person name="Kapitonov V."/>
            <person name="Ovcharenko I."/>
            <person name="Putnam N.H."/>
            <person name="Shu S."/>
            <person name="Taher L."/>
            <person name="Blitz I.L."/>
            <person name="Blumberg B."/>
            <person name="Dichmann D.S."/>
            <person name="Dubchak I."/>
            <person name="Amaya E."/>
            <person name="Detter J.C."/>
            <person name="Fletcher R."/>
            <person name="Gerhard D.S."/>
            <person name="Goodstein D."/>
            <person name="Graves T."/>
            <person name="Grigoriev I.V."/>
            <person name="Grimwood J."/>
            <person name="Kawashima T."/>
            <person name="Lindquist E."/>
            <person name="Lucas S.M."/>
            <person name="Mead P.E."/>
            <person name="Mitros T."/>
            <person name="Ogino H."/>
            <person name="Ohta Y."/>
            <person name="Poliakov A.V."/>
            <person name="Pollet N."/>
            <person name="Robert J."/>
            <person name="Salamov A."/>
            <person name="Sater A.K."/>
            <person name="Schmutz J."/>
            <person name="Terry A."/>
            <person name="Vize P.D."/>
            <person name="Warren W.C."/>
            <person name="Wells D."/>
            <person name="Wills A."/>
            <person name="Wilson R.K."/>
            <person name="Zimmerman L.B."/>
            <person name="Zorn A.M."/>
            <person name="Grainger R."/>
            <person name="Grammer T."/>
            <person name="Khokha M.K."/>
            <person name="Richardson P.M."/>
            <person name="Rokhsar D.S."/>
        </authorList>
    </citation>
    <scope>NUCLEOTIDE SEQUENCE [LARGE SCALE GENOMIC DNA]</scope>
    <source>
        <strain evidence="13">Nigerian</strain>
    </source>
</reference>
<evidence type="ECO:0000256" key="2">
    <source>
        <dbReference type="ARBA" id="ARBA00023125"/>
    </source>
</evidence>
<dbReference type="STRING" id="8364.ENSXETP00000010199"/>
<dbReference type="Xenbase" id="XB-GENE-5805128">
    <property type="gene designation" value="gtf3c6"/>
</dbReference>
<proteinExistence type="inferred from homology"/>
<dbReference type="ExpressionAtlas" id="F6TSB7">
    <property type="expression patterns" value="baseline and differential"/>
</dbReference>
<sequence length="282" mass="32370">MASAFTKEEIDLRDAWTDDDDEEEEDQLVMVELTGIIDSDILKKCDKKCKILGINTEKPFLQVDKYVFAGEYEDALGTCVIFEEDPNHIDEDHKKPQLKYKCHTVKKLNMTRTFLTEKKEGDAGGKIEWFHIKDVGSSSLPTTMCSFAQENEDGGDSQSDEEQELDRSNEDSGQLEQSFGMEKQDTEMKEECENGNLGLDKEERQGFKWKGKQVSEKKESQNSELKEKLESDKQERENSASEGKLQFNEHERQDSESEGKLEAYEQERQASESKLDSNKDES</sequence>
<dbReference type="InterPro" id="IPR042771">
    <property type="entry name" value="GTF3C6-like"/>
</dbReference>
<comment type="subunit">
    <text evidence="7">Part of the TFIIIC subcomplex TFIIIC2, consisting of six subunits, GTF3C1, GTF3C2, GTF3C3, GTF3C4, GTF3C5 and GTF3C6. Interacts with GTF3C4 and GTF3C5.</text>
</comment>
<name>F6TSB7_XENTR</name>
<evidence type="ECO:0000256" key="9">
    <source>
        <dbReference type="ARBA" id="ARBA00078626"/>
    </source>
</evidence>
<dbReference type="CTD" id="112495"/>
<feature type="compositionally biased region" description="Basic and acidic residues" evidence="11">
    <location>
        <begin position="247"/>
        <end position="282"/>
    </location>
</feature>
<gene>
    <name evidence="13 15 16 17 18" type="primary">gtf3c6</name>
</gene>
<evidence type="ECO:0000313" key="18">
    <source>
        <dbReference type="Xenbase" id="XB-GENE-5805128"/>
    </source>
</evidence>
<evidence type="ECO:0000313" key="17">
    <source>
        <dbReference type="RefSeq" id="XP_017948974.1"/>
    </source>
</evidence>
<dbReference type="eggNOG" id="ENOG502RYMW">
    <property type="taxonomic scope" value="Eukaryota"/>
</dbReference>
<evidence type="ECO:0000313" key="15">
    <source>
        <dbReference type="RefSeq" id="XP_002937363.1"/>
    </source>
</evidence>
<dbReference type="Gene3D" id="2.60.40.4370">
    <property type="match status" value="1"/>
</dbReference>
<feature type="domain" description="Transcription factor TFIIIC triple barrel" evidence="12">
    <location>
        <begin position="22"/>
        <end position="115"/>
    </location>
</feature>
<dbReference type="Reactome" id="R-XTR-76061">
    <property type="pathway name" value="RNA Polymerase III Transcription Initiation From Type 1 Promoter"/>
</dbReference>
<dbReference type="Ensembl" id="ENSXETT00000118187">
    <property type="protein sequence ID" value="ENSXETP00000106986"/>
    <property type="gene ID" value="ENSXETG00000004697"/>
</dbReference>
<keyword evidence="2" id="KW-0238">DNA-binding</keyword>
<dbReference type="OrthoDB" id="1877767at2759"/>
<dbReference type="RefSeq" id="XP_017948974.1">
    <property type="nucleotide sequence ID" value="XM_018093485.2"/>
</dbReference>
<dbReference type="GeneID" id="100188923"/>
<dbReference type="GO" id="GO:0005634">
    <property type="term" value="C:nucleus"/>
    <property type="evidence" value="ECO:0007669"/>
    <property type="project" value="UniProtKB-SubCell"/>
</dbReference>
<comment type="function">
    <text evidence="5">Involved in RNA polymerase III-mediated transcription. Integral, tightly associated component of the DNA-binding TFIIIC2 subcomplex that directly binds tRNA and virus-associated RNA promoters.</text>
</comment>
<dbReference type="RefSeq" id="XP_002937364.1">
    <property type="nucleotide sequence ID" value="XM_002937318.4"/>
</dbReference>
<feature type="compositionally biased region" description="Acidic residues" evidence="11">
    <location>
        <begin position="150"/>
        <end position="164"/>
    </location>
</feature>
<evidence type="ECO:0000256" key="3">
    <source>
        <dbReference type="ARBA" id="ARBA00023163"/>
    </source>
</evidence>
<reference evidence="15 16" key="3">
    <citation type="submission" date="2025-04" db="UniProtKB">
        <authorList>
            <consortium name="RefSeq"/>
        </authorList>
    </citation>
    <scope>IDENTIFICATION</scope>
    <source>
        <strain evidence="15 16">Nigerian</strain>
        <tissue evidence="15 16">Liver and blood</tissue>
    </source>
</reference>
<evidence type="ECO:0000259" key="12">
    <source>
        <dbReference type="Pfam" id="PF10419"/>
    </source>
</evidence>
<keyword evidence="3" id="KW-0804">Transcription</keyword>
<dbReference type="GeneTree" id="ENSGT00390000000510"/>
<dbReference type="Proteomes" id="UP000008143">
    <property type="component" value="Chromosome 4"/>
</dbReference>
<evidence type="ECO:0000256" key="1">
    <source>
        <dbReference type="ARBA" id="ARBA00004123"/>
    </source>
</evidence>
<dbReference type="RefSeq" id="XP_002937363.1">
    <property type="nucleotide sequence ID" value="XM_002937317.2"/>
</dbReference>
<evidence type="ECO:0000256" key="11">
    <source>
        <dbReference type="SAM" id="MobiDB-lite"/>
    </source>
</evidence>
<feature type="compositionally biased region" description="Basic and acidic residues" evidence="11">
    <location>
        <begin position="1"/>
        <end position="16"/>
    </location>
</feature>
<keyword evidence="14" id="KW-1185">Reference proteome</keyword>
<reference evidence="13" key="2">
    <citation type="submission" date="2011-06" db="UniProtKB">
        <authorList>
            <consortium name="Ensembl"/>
        </authorList>
    </citation>
    <scope>IDENTIFICATION</scope>
</reference>
<dbReference type="Bgee" id="ENSXETG00000004697">
    <property type="expression patterns" value="Expressed in ovary and 13 other cell types or tissues"/>
</dbReference>
<dbReference type="Pfam" id="PF10419">
    <property type="entry name" value="TFIIIC_sub6"/>
    <property type="match status" value="1"/>
</dbReference>
<feature type="compositionally biased region" description="Basic and acidic residues" evidence="11">
    <location>
        <begin position="213"/>
        <end position="239"/>
    </location>
</feature>
<evidence type="ECO:0000256" key="8">
    <source>
        <dbReference type="ARBA" id="ARBA00069552"/>
    </source>
</evidence>
<evidence type="ECO:0000313" key="13">
    <source>
        <dbReference type="Ensembl" id="ENSXETP00000010199"/>
    </source>
</evidence>
<dbReference type="KEGG" id="xtr:100188923"/>
<dbReference type="AlphaFoldDB" id="F6TSB7"/>
<feature type="compositionally biased region" description="Basic and acidic residues" evidence="11">
    <location>
        <begin position="182"/>
        <end position="192"/>
    </location>
</feature>
<evidence type="ECO:0000313" key="16">
    <source>
        <dbReference type="RefSeq" id="XP_002937364.1"/>
    </source>
</evidence>
<dbReference type="InterPro" id="IPR019481">
    <property type="entry name" value="TFIIIC_triple_barrel"/>
</dbReference>
<evidence type="ECO:0000256" key="10">
    <source>
        <dbReference type="ARBA" id="ARBA00079095"/>
    </source>
</evidence>
<dbReference type="PANTHER" id="PTHR21860:SF2">
    <property type="entry name" value="GENERAL TRANSCRIPTION FACTOR 3C POLYPEPTIDE 6"/>
    <property type="match status" value="1"/>
</dbReference>
<evidence type="ECO:0000256" key="6">
    <source>
        <dbReference type="ARBA" id="ARBA00061245"/>
    </source>
</evidence>
<accession>F6TSB7</accession>
<dbReference type="PANTHER" id="PTHR21860">
    <property type="entry name" value="TRANSCRIPTION INITIATION FACTOR IIIC TFIIIC , POLYPEPTIDE 6-RELATED"/>
    <property type="match status" value="1"/>
</dbReference>
<dbReference type="Ensembl" id="ENSXETT00000010199">
    <property type="protein sequence ID" value="ENSXETP00000010199"/>
    <property type="gene ID" value="ENSXETG00000004697"/>
</dbReference>
<evidence type="ECO:0000256" key="4">
    <source>
        <dbReference type="ARBA" id="ARBA00023242"/>
    </source>
</evidence>
<feature type="region of interest" description="Disordered" evidence="11">
    <location>
        <begin position="146"/>
        <end position="282"/>
    </location>
</feature>
<organism evidence="13">
    <name type="scientific">Xenopus tropicalis</name>
    <name type="common">Western clawed frog</name>
    <name type="synonym">Silurana tropicalis</name>
    <dbReference type="NCBI Taxonomy" id="8364"/>
    <lineage>
        <taxon>Eukaryota</taxon>
        <taxon>Metazoa</taxon>
        <taxon>Chordata</taxon>
        <taxon>Craniata</taxon>
        <taxon>Vertebrata</taxon>
        <taxon>Euteleostomi</taxon>
        <taxon>Amphibia</taxon>
        <taxon>Batrachia</taxon>
        <taxon>Anura</taxon>
        <taxon>Pipoidea</taxon>
        <taxon>Pipidae</taxon>
        <taxon>Xenopodinae</taxon>
        <taxon>Xenopus</taxon>
        <taxon>Silurana</taxon>
    </lineage>
</organism>
<dbReference type="OMA" id="ESDKHEM"/>
<feature type="region of interest" description="Disordered" evidence="11">
    <location>
        <begin position="1"/>
        <end position="21"/>
    </location>
</feature>
<dbReference type="Reactome" id="R-XTR-76066">
    <property type="pathway name" value="RNA Polymerase III Transcription Initiation From Type 2 Promoter"/>
</dbReference>
<evidence type="ECO:0000313" key="14">
    <source>
        <dbReference type="Proteomes" id="UP000008143"/>
    </source>
</evidence>
<keyword evidence="4" id="KW-0539">Nucleus</keyword>
<evidence type="ECO:0000256" key="7">
    <source>
        <dbReference type="ARBA" id="ARBA00065088"/>
    </source>
</evidence>
<dbReference type="FunFam" id="2.60.40.4370:FF:000001">
    <property type="entry name" value="general transcription factor 3C polypeptide 6"/>
    <property type="match status" value="1"/>
</dbReference>
<protein>
    <recommendedName>
        <fullName evidence="8">General transcription factor 3C polypeptide 6</fullName>
    </recommendedName>
    <alternativeName>
        <fullName evidence="10">Transcription factor IIIC 35 kDa subunit</fullName>
    </alternativeName>
    <alternativeName>
        <fullName evidence="9">Transcription factor IIIC subunit 6</fullName>
    </alternativeName>
</protein>
<comment type="subcellular location">
    <subcellularLocation>
        <location evidence="1">Nucleus</location>
    </subcellularLocation>
</comment>
<evidence type="ECO:0000256" key="5">
    <source>
        <dbReference type="ARBA" id="ARBA00057927"/>
    </source>
</evidence>